<dbReference type="EMBL" id="JAOTHD010000010">
    <property type="protein sequence ID" value="MDB6246579.1"/>
    <property type="molecule type" value="Genomic_DNA"/>
</dbReference>
<dbReference type="Proteomes" id="UP001141961">
    <property type="component" value="Unassembled WGS sequence"/>
</dbReference>
<dbReference type="PANTHER" id="PTHR12526">
    <property type="entry name" value="GLYCOSYLTRANSFERASE"/>
    <property type="match status" value="1"/>
</dbReference>
<dbReference type="Pfam" id="PF00534">
    <property type="entry name" value="Glycos_transf_1"/>
    <property type="match status" value="1"/>
</dbReference>
<dbReference type="RefSeq" id="WP_271902170.1">
    <property type="nucleotide sequence ID" value="NZ_JAOTHD010000010.1"/>
</dbReference>
<dbReference type="Gene3D" id="3.40.50.2000">
    <property type="entry name" value="Glycogen Phosphorylase B"/>
    <property type="match status" value="2"/>
</dbReference>
<reference evidence="2" key="2">
    <citation type="submission" date="2022-10" db="EMBL/GenBank/DDBJ databases">
        <authorList>
            <person name="Kostovova I."/>
            <person name="Moravkova M."/>
            <person name="Pechar R."/>
        </authorList>
    </citation>
    <scope>NUCLEOTIDE SEQUENCE</scope>
    <source>
        <strain evidence="2">M597B</strain>
    </source>
</reference>
<evidence type="ECO:0000259" key="1">
    <source>
        <dbReference type="Pfam" id="PF00534"/>
    </source>
</evidence>
<feature type="domain" description="Glycosyl transferase family 1" evidence="1">
    <location>
        <begin position="195"/>
        <end position="347"/>
    </location>
</feature>
<dbReference type="GO" id="GO:0016757">
    <property type="term" value="F:glycosyltransferase activity"/>
    <property type="evidence" value="ECO:0007669"/>
    <property type="project" value="InterPro"/>
</dbReference>
<comment type="caution">
    <text evidence="2">The sequence shown here is derived from an EMBL/GenBank/DDBJ whole genome shotgun (WGS) entry which is preliminary data.</text>
</comment>
<gene>
    <name evidence="2" type="ORF">ODV14_04385</name>
</gene>
<evidence type="ECO:0000313" key="2">
    <source>
        <dbReference type="EMBL" id="MDB6246579.1"/>
    </source>
</evidence>
<accession>A0AAW6B8N1</accession>
<dbReference type="PANTHER" id="PTHR12526:SF637">
    <property type="entry name" value="GLYCOSYLTRANSFERASE EPSF-RELATED"/>
    <property type="match status" value="1"/>
</dbReference>
<sequence length="379" mass="43376">MIKVGYVSPVDPNTDRMTWSGTFYNTFHAIKNAGVEVKWIPCASPRLLYNGMTKGASLIYKMKYGKGSPSHSKLMSSTHNLFVNKKLMKKCDLLFIPGQAEVVAGLHCDIPIIYYSDATFKKMINYYWFNFSSKAIREGNRIEKLVIKNATYNFRSSHWAAQSTICDYGADKKNTYVFPFGADVPKKIKRAAIPNYKHNELKLLFSGKDWDRKGGDIAVNAAEYLNKIGIKTKLYIVGIKQLPQKVKDKNFIRLVGYIDKNSLEDYKRYLNLYYKCNALILPTRAECSALVFSEANAFGMPIFSTETGGVSDYVINRQNGYRLPLNATGIDFGKCIEKVYNQRQFEKLSDASRKIYEDSTSWEAWTIHFRKFIDVNYAK</sequence>
<reference evidence="2" key="1">
    <citation type="journal article" date="2022" name="Microorganisms">
        <title>Antibiotic Susceptibility, Resistance Gene Determinants and Corresponding Genomic Regions in Lactobacillus amylovorus Isolates Derived from Wild Boars and Domestic Pigs.</title>
        <authorList>
            <person name="Moravkova M."/>
            <person name="Kostovova I."/>
            <person name="Kavanova K."/>
            <person name="Pechar R."/>
            <person name="Stanek S."/>
            <person name="Brychta A."/>
            <person name="Zeman M."/>
            <person name="Kubasova T."/>
        </authorList>
    </citation>
    <scope>NUCLEOTIDE SEQUENCE</scope>
    <source>
        <strain evidence="2">M597B</strain>
    </source>
</reference>
<dbReference type="InterPro" id="IPR001296">
    <property type="entry name" value="Glyco_trans_1"/>
</dbReference>
<dbReference type="SUPFAM" id="SSF53756">
    <property type="entry name" value="UDP-Glycosyltransferase/glycogen phosphorylase"/>
    <property type="match status" value="1"/>
</dbReference>
<dbReference type="AlphaFoldDB" id="A0AAW6B8N1"/>
<protein>
    <submittedName>
        <fullName evidence="2">Glycosyltransferase family 4 protein</fullName>
    </submittedName>
</protein>
<organism evidence="2 3">
    <name type="scientific">Lactobacillus amylovorus</name>
    <dbReference type="NCBI Taxonomy" id="1604"/>
    <lineage>
        <taxon>Bacteria</taxon>
        <taxon>Bacillati</taxon>
        <taxon>Bacillota</taxon>
        <taxon>Bacilli</taxon>
        <taxon>Lactobacillales</taxon>
        <taxon>Lactobacillaceae</taxon>
        <taxon>Lactobacillus</taxon>
    </lineage>
</organism>
<name>A0AAW6B8N1_LACAM</name>
<dbReference type="CDD" id="cd03801">
    <property type="entry name" value="GT4_PimA-like"/>
    <property type="match status" value="1"/>
</dbReference>
<proteinExistence type="predicted"/>
<evidence type="ECO:0000313" key="3">
    <source>
        <dbReference type="Proteomes" id="UP001141961"/>
    </source>
</evidence>